<dbReference type="EMBL" id="PGCI01000978">
    <property type="protein sequence ID" value="PLW10092.1"/>
    <property type="molecule type" value="Genomic_DNA"/>
</dbReference>
<feature type="chain" id="PRO_5015083498" evidence="2">
    <location>
        <begin position="24"/>
        <end position="99"/>
    </location>
</feature>
<keyword evidence="2" id="KW-0732">Signal</keyword>
<gene>
    <name evidence="5" type="ORF">PCANC_03897</name>
    <name evidence="4" type="ORF">PCASD_02664</name>
    <name evidence="3" type="ORF">PCASD_22575</name>
</gene>
<organism evidence="3 7">
    <name type="scientific">Puccinia coronata f. sp. avenae</name>
    <dbReference type="NCBI Taxonomy" id="200324"/>
    <lineage>
        <taxon>Eukaryota</taxon>
        <taxon>Fungi</taxon>
        <taxon>Dikarya</taxon>
        <taxon>Basidiomycota</taxon>
        <taxon>Pucciniomycotina</taxon>
        <taxon>Pucciniomycetes</taxon>
        <taxon>Pucciniales</taxon>
        <taxon>Pucciniaceae</taxon>
        <taxon>Puccinia</taxon>
    </lineage>
</organism>
<dbReference type="EMBL" id="PGCI01000017">
    <property type="protein sequence ID" value="PLW49256.1"/>
    <property type="molecule type" value="Genomic_DNA"/>
</dbReference>
<dbReference type="Proteomes" id="UP000235388">
    <property type="component" value="Unassembled WGS sequence"/>
</dbReference>
<evidence type="ECO:0000313" key="7">
    <source>
        <dbReference type="Proteomes" id="UP000235392"/>
    </source>
</evidence>
<evidence type="ECO:0000313" key="3">
    <source>
        <dbReference type="EMBL" id="PLW10092.1"/>
    </source>
</evidence>
<accession>A0A2N5SA25</accession>
<feature type="signal peptide" evidence="2">
    <location>
        <begin position="1"/>
        <end position="23"/>
    </location>
</feature>
<dbReference type="Proteomes" id="UP000235392">
    <property type="component" value="Unassembled WGS sequence"/>
</dbReference>
<name>A0A2N5SA25_9BASI</name>
<proteinExistence type="predicted"/>
<comment type="caution">
    <text evidence="3">The sequence shown here is derived from an EMBL/GenBank/DDBJ whole genome shotgun (WGS) entry which is preliminary data.</text>
</comment>
<keyword evidence="6" id="KW-1185">Reference proteome</keyword>
<feature type="region of interest" description="Disordered" evidence="1">
    <location>
        <begin position="73"/>
        <end position="99"/>
    </location>
</feature>
<evidence type="ECO:0000256" key="2">
    <source>
        <dbReference type="SAM" id="SignalP"/>
    </source>
</evidence>
<evidence type="ECO:0000313" key="6">
    <source>
        <dbReference type="Proteomes" id="UP000235388"/>
    </source>
</evidence>
<feature type="compositionally biased region" description="Basic and acidic residues" evidence="1">
    <location>
        <begin position="81"/>
        <end position="99"/>
    </location>
</feature>
<protein>
    <submittedName>
        <fullName evidence="3">Uncharacterized protein</fullName>
    </submittedName>
</protein>
<dbReference type="EMBL" id="PGCJ01000025">
    <property type="protein sequence ID" value="PLW56029.1"/>
    <property type="molecule type" value="Genomic_DNA"/>
</dbReference>
<evidence type="ECO:0000256" key="1">
    <source>
        <dbReference type="SAM" id="MobiDB-lite"/>
    </source>
</evidence>
<evidence type="ECO:0000313" key="4">
    <source>
        <dbReference type="EMBL" id="PLW49256.1"/>
    </source>
</evidence>
<dbReference type="AlphaFoldDB" id="A0A2N5SA25"/>
<sequence>MLGLRSSISLFILQILFINSVVSMSTDILTMANPAQDLMKAWRLGKTSASEAKALAQSEKITQDPLKDNKYKILSFNHPKPPTEKTDRTRIDLKAKGSK</sequence>
<evidence type="ECO:0000313" key="5">
    <source>
        <dbReference type="EMBL" id="PLW56029.1"/>
    </source>
</evidence>
<reference evidence="6 7" key="1">
    <citation type="submission" date="2017-11" db="EMBL/GenBank/DDBJ databases">
        <title>De novo assembly and phasing of dikaryotic genomes from two isolates of Puccinia coronata f. sp. avenae, the causal agent of oat crown rust.</title>
        <authorList>
            <person name="Miller M.E."/>
            <person name="Zhang Y."/>
            <person name="Omidvar V."/>
            <person name="Sperschneider J."/>
            <person name="Schwessinger B."/>
            <person name="Raley C."/>
            <person name="Palmer J.M."/>
            <person name="Garnica D."/>
            <person name="Upadhyaya N."/>
            <person name="Rathjen J."/>
            <person name="Taylor J.M."/>
            <person name="Park R.F."/>
            <person name="Dodds P.N."/>
            <person name="Hirsch C.D."/>
            <person name="Kianian S.F."/>
            <person name="Figueroa M."/>
        </authorList>
    </citation>
    <scope>NUCLEOTIDE SEQUENCE [LARGE SCALE GENOMIC DNA]</scope>
    <source>
        <strain evidence="5">12NC29</strain>
        <strain evidence="3">12SD80</strain>
    </source>
</reference>